<dbReference type="InterPro" id="IPR007272">
    <property type="entry name" value="Sulf_transp_TsuA/YedE"/>
</dbReference>
<evidence type="ECO:0000256" key="4">
    <source>
        <dbReference type="ARBA" id="ARBA00022519"/>
    </source>
</evidence>
<evidence type="ECO:0000256" key="6">
    <source>
        <dbReference type="ARBA" id="ARBA00022989"/>
    </source>
</evidence>
<feature type="transmembrane region" description="Helical" evidence="9">
    <location>
        <begin position="291"/>
        <end position="318"/>
    </location>
</feature>
<comment type="similarity">
    <text evidence="8">Belongs to the TsuA/YedE (TC 9.B.102) family.</text>
</comment>
<evidence type="ECO:0000256" key="2">
    <source>
        <dbReference type="ARBA" id="ARBA00022448"/>
    </source>
</evidence>
<protein>
    <submittedName>
        <fullName evidence="10">YeeE/YedE family protein</fullName>
    </submittedName>
</protein>
<comment type="subcellular location">
    <subcellularLocation>
        <location evidence="1">Cell inner membrane</location>
        <topology evidence="1">Multi-pass membrane protein</topology>
    </subcellularLocation>
</comment>
<comment type="caution">
    <text evidence="10">The sequence shown here is derived from an EMBL/GenBank/DDBJ whole genome shotgun (WGS) entry which is preliminary data.</text>
</comment>
<evidence type="ECO:0000256" key="5">
    <source>
        <dbReference type="ARBA" id="ARBA00022692"/>
    </source>
</evidence>
<feature type="transmembrane region" description="Helical" evidence="9">
    <location>
        <begin position="194"/>
        <end position="213"/>
    </location>
</feature>
<dbReference type="GO" id="GO:0005886">
    <property type="term" value="C:plasma membrane"/>
    <property type="evidence" value="ECO:0007669"/>
    <property type="project" value="UniProtKB-SubCell"/>
</dbReference>
<reference evidence="10" key="1">
    <citation type="submission" date="2020-07" db="EMBL/GenBank/DDBJ databases">
        <title>Huge and variable diversity of episymbiotic CPR bacteria and DPANN archaea in groundwater ecosystems.</title>
        <authorList>
            <person name="He C.Y."/>
            <person name="Keren R."/>
            <person name="Whittaker M."/>
            <person name="Farag I.F."/>
            <person name="Doudna J."/>
            <person name="Cate J.H.D."/>
            <person name="Banfield J.F."/>
        </authorList>
    </citation>
    <scope>NUCLEOTIDE SEQUENCE</scope>
    <source>
        <strain evidence="10">NC_groundwater_672_Ag_B-0.1um_62_36</strain>
    </source>
</reference>
<keyword evidence="2" id="KW-0813">Transport</keyword>
<dbReference type="Pfam" id="PF04143">
    <property type="entry name" value="Sulf_transp"/>
    <property type="match status" value="2"/>
</dbReference>
<accession>A0A932CPY8</accession>
<feature type="transmembrane region" description="Helical" evidence="9">
    <location>
        <begin position="325"/>
        <end position="344"/>
    </location>
</feature>
<dbReference type="Proteomes" id="UP000769766">
    <property type="component" value="Unassembled WGS sequence"/>
</dbReference>
<dbReference type="PANTHER" id="PTHR30574">
    <property type="entry name" value="INNER MEMBRANE PROTEIN YEDE"/>
    <property type="match status" value="1"/>
</dbReference>
<feature type="transmembrane region" description="Helical" evidence="9">
    <location>
        <begin position="258"/>
        <end position="279"/>
    </location>
</feature>
<feature type="transmembrane region" description="Helical" evidence="9">
    <location>
        <begin position="118"/>
        <end position="138"/>
    </location>
</feature>
<dbReference type="AlphaFoldDB" id="A0A932CPY8"/>
<keyword evidence="6 9" id="KW-1133">Transmembrane helix</keyword>
<feature type="transmembrane region" description="Helical" evidence="9">
    <location>
        <begin position="75"/>
        <end position="97"/>
    </location>
</feature>
<evidence type="ECO:0000256" key="3">
    <source>
        <dbReference type="ARBA" id="ARBA00022475"/>
    </source>
</evidence>
<keyword evidence="3" id="KW-1003">Cell membrane</keyword>
<evidence type="ECO:0000256" key="1">
    <source>
        <dbReference type="ARBA" id="ARBA00004429"/>
    </source>
</evidence>
<keyword evidence="4" id="KW-0997">Cell inner membrane</keyword>
<dbReference type="EMBL" id="JACPRF010000200">
    <property type="protein sequence ID" value="MBI2876532.1"/>
    <property type="molecule type" value="Genomic_DNA"/>
</dbReference>
<evidence type="ECO:0000256" key="9">
    <source>
        <dbReference type="SAM" id="Phobius"/>
    </source>
</evidence>
<proteinExistence type="inferred from homology"/>
<feature type="transmembrane region" description="Helical" evidence="9">
    <location>
        <begin position="21"/>
        <end position="42"/>
    </location>
</feature>
<evidence type="ECO:0000313" key="10">
    <source>
        <dbReference type="EMBL" id="MBI2876532.1"/>
    </source>
</evidence>
<feature type="transmembrane region" description="Helical" evidence="9">
    <location>
        <begin position="225"/>
        <end position="246"/>
    </location>
</feature>
<keyword evidence="7 9" id="KW-0472">Membrane</keyword>
<keyword evidence="5 9" id="KW-0812">Transmembrane</keyword>
<feature type="transmembrane region" description="Helical" evidence="9">
    <location>
        <begin position="144"/>
        <end position="165"/>
    </location>
</feature>
<evidence type="ECO:0000313" key="11">
    <source>
        <dbReference type="Proteomes" id="UP000769766"/>
    </source>
</evidence>
<name>A0A932CPY8_UNCTE</name>
<evidence type="ECO:0000256" key="7">
    <source>
        <dbReference type="ARBA" id="ARBA00023136"/>
    </source>
</evidence>
<gene>
    <name evidence="10" type="ORF">HYY20_06590</name>
</gene>
<sequence>METESLWGHLQEGYHQVMEEHWSPILGGFLLGVMNVLMFAYARPWSASDGIMNWGQWLLLKPLGFMEGRAILPPWLYSTSVINLSLILGAFASALLAREFALHVPPGRELAKGLGGGILMGIGANLAMGCTVGGFFSAMSALSMSGLGMMVGLMIGAYLGLRYLLWDLERAPTRPAAPRKAAGRSDRTLHWKKLQPYLGILVILLSLAIALLYDQLGHSERGGLFLFGLALGVINQRSRICIVRAFREPFMTGDGEHTKGTILAVAVGIIGFTILKWTGLRSPELFVQPSFWAGSVGGGIIFGVGMVLAGGCGAGTLWRMGEGQLKLWVALLGFALSGSLFRFLLESNGWMERLGKGIFLPDLIGWKAAWISLLVVLALWYVGVVWNELKGRFVLS</sequence>
<dbReference type="PANTHER" id="PTHR30574:SF1">
    <property type="entry name" value="SULPHUR TRANSPORT DOMAIN-CONTAINING PROTEIN"/>
    <property type="match status" value="1"/>
</dbReference>
<feature type="transmembrane region" description="Helical" evidence="9">
    <location>
        <begin position="364"/>
        <end position="386"/>
    </location>
</feature>
<organism evidence="10 11">
    <name type="scientific">Tectimicrobiota bacterium</name>
    <dbReference type="NCBI Taxonomy" id="2528274"/>
    <lineage>
        <taxon>Bacteria</taxon>
        <taxon>Pseudomonadati</taxon>
        <taxon>Nitrospinota/Tectimicrobiota group</taxon>
        <taxon>Candidatus Tectimicrobiota</taxon>
    </lineage>
</organism>
<evidence type="ECO:0000256" key="8">
    <source>
        <dbReference type="ARBA" id="ARBA00035655"/>
    </source>
</evidence>